<comment type="caution">
    <text evidence="1">The sequence shown here is derived from an EMBL/GenBank/DDBJ whole genome shotgun (WGS) entry which is preliminary data.</text>
</comment>
<name>A0ACC2X337_9TREE</name>
<dbReference type="EMBL" id="JASBWV010000028">
    <property type="protein sequence ID" value="KAJ9118465.1"/>
    <property type="molecule type" value="Genomic_DNA"/>
</dbReference>
<evidence type="ECO:0000313" key="1">
    <source>
        <dbReference type="EMBL" id="KAJ9118465.1"/>
    </source>
</evidence>
<evidence type="ECO:0000313" key="2">
    <source>
        <dbReference type="Proteomes" id="UP001234202"/>
    </source>
</evidence>
<protein>
    <submittedName>
        <fullName evidence="1">Uncharacterized protein</fullName>
    </submittedName>
</protein>
<reference evidence="1" key="1">
    <citation type="submission" date="2023-04" db="EMBL/GenBank/DDBJ databases">
        <title>Draft Genome sequencing of Naganishia species isolated from polar environments using Oxford Nanopore Technology.</title>
        <authorList>
            <person name="Leo P."/>
            <person name="Venkateswaran K."/>
        </authorList>
    </citation>
    <scope>NUCLEOTIDE SEQUENCE</scope>
    <source>
        <strain evidence="1">DBVPG 5303</strain>
    </source>
</reference>
<dbReference type="Proteomes" id="UP001234202">
    <property type="component" value="Unassembled WGS sequence"/>
</dbReference>
<keyword evidence="2" id="KW-1185">Reference proteome</keyword>
<sequence length="350" mass="37544">MLLSLSTIVQTLRLVAALPAQQVTPPVCAPATLKSTEEQSPVTVEPKLSAAATKTPASDDDCCGYIITDRNNAYFRHRSDVDFSSMSSIVEATAAGWTVSHGWQAGGGSDTVPPQSPMADRKNVQIVKGKGLTMTVPAQANGATFSVAEIVYDTPTFGGIYDFEAQLTAIQGTCMGFFTYHADAGSSLGWEDEQDIEMLGESLFQAGSGGPGGMMLTNYNPANREPTTNNKLFPSNVDPSTGFHHYTISWFPVGSDSNTPKMTQYHFDGKAMAEKPNKYASTHPSHIILNHWTNGPNGWTGGPPNQNAVMTIKRATMYYDSATLPIDNDSTVSKDATCNKEKACKVTLGH</sequence>
<gene>
    <name evidence="1" type="ORF">QFC24_006113</name>
</gene>
<proteinExistence type="predicted"/>
<accession>A0ACC2X337</accession>
<organism evidence="1 2">
    <name type="scientific">Naganishia onofrii</name>
    <dbReference type="NCBI Taxonomy" id="1851511"/>
    <lineage>
        <taxon>Eukaryota</taxon>
        <taxon>Fungi</taxon>
        <taxon>Dikarya</taxon>
        <taxon>Basidiomycota</taxon>
        <taxon>Agaricomycotina</taxon>
        <taxon>Tremellomycetes</taxon>
        <taxon>Filobasidiales</taxon>
        <taxon>Filobasidiaceae</taxon>
        <taxon>Naganishia</taxon>
    </lineage>
</organism>